<dbReference type="EMBL" id="FWXB01000006">
    <property type="protein sequence ID" value="SMC12255.1"/>
    <property type="molecule type" value="Genomic_DNA"/>
</dbReference>
<dbReference type="InterPro" id="IPR018634">
    <property type="entry name" value="ChrB_C"/>
</dbReference>
<dbReference type="Pfam" id="PF00581">
    <property type="entry name" value="Rhodanese"/>
    <property type="match status" value="1"/>
</dbReference>
<dbReference type="SMART" id="SM00450">
    <property type="entry name" value="RHOD"/>
    <property type="match status" value="1"/>
</dbReference>
<organism evidence="2 3">
    <name type="scientific">Roseovarius aestuarii</name>
    <dbReference type="NCBI Taxonomy" id="475083"/>
    <lineage>
        <taxon>Bacteria</taxon>
        <taxon>Pseudomonadati</taxon>
        <taxon>Pseudomonadota</taxon>
        <taxon>Alphaproteobacteria</taxon>
        <taxon>Rhodobacterales</taxon>
        <taxon>Roseobacteraceae</taxon>
        <taxon>Roseovarius</taxon>
    </lineage>
</organism>
<feature type="domain" description="Rhodanese" evidence="1">
    <location>
        <begin position="40"/>
        <end position="107"/>
    </location>
</feature>
<evidence type="ECO:0000313" key="3">
    <source>
        <dbReference type="Proteomes" id="UP000193224"/>
    </source>
</evidence>
<gene>
    <name evidence="2" type="ORF">ROA7745_02078</name>
</gene>
<evidence type="ECO:0000259" key="1">
    <source>
        <dbReference type="PROSITE" id="PS50206"/>
    </source>
</evidence>
<dbReference type="OrthoDB" id="9784302at2"/>
<dbReference type="InterPro" id="IPR001763">
    <property type="entry name" value="Rhodanese-like_dom"/>
</dbReference>
<dbReference type="Proteomes" id="UP000193224">
    <property type="component" value="Unassembled WGS sequence"/>
</dbReference>
<dbReference type="Pfam" id="PF09828">
    <property type="entry name" value="ChrB_C"/>
    <property type="match status" value="1"/>
</dbReference>
<name>A0A1X7BRM7_9RHOB</name>
<keyword evidence="3" id="KW-1185">Reference proteome</keyword>
<dbReference type="InterPro" id="IPR036873">
    <property type="entry name" value="Rhodanese-like_dom_sf"/>
</dbReference>
<evidence type="ECO:0000313" key="2">
    <source>
        <dbReference type="EMBL" id="SMC12255.1"/>
    </source>
</evidence>
<dbReference type="Gene3D" id="3.40.250.10">
    <property type="entry name" value="Rhodanese-like domain"/>
    <property type="match status" value="1"/>
</dbReference>
<reference evidence="2 3" key="1">
    <citation type="submission" date="2017-03" db="EMBL/GenBank/DDBJ databases">
        <authorList>
            <person name="Afonso C.L."/>
            <person name="Miller P.J."/>
            <person name="Scott M.A."/>
            <person name="Spackman E."/>
            <person name="Goraichik I."/>
            <person name="Dimitrov K.M."/>
            <person name="Suarez D.L."/>
            <person name="Swayne D.E."/>
        </authorList>
    </citation>
    <scope>NUCLEOTIDE SEQUENCE [LARGE SCALE GENOMIC DNA]</scope>
    <source>
        <strain evidence="2 3">CECT 7745</strain>
    </source>
</reference>
<proteinExistence type="predicted"/>
<dbReference type="RefSeq" id="WP_085800201.1">
    <property type="nucleotide sequence ID" value="NZ_FWXB01000006.1"/>
</dbReference>
<dbReference type="SUPFAM" id="SSF52821">
    <property type="entry name" value="Rhodanese/Cell cycle control phosphatase"/>
    <property type="match status" value="1"/>
</dbReference>
<accession>A0A1X7BRM7</accession>
<dbReference type="AlphaFoldDB" id="A0A1X7BRM7"/>
<protein>
    <submittedName>
        <fullName evidence="2">Chromate resistance exported protein</fullName>
    </submittedName>
</protein>
<dbReference type="PROSITE" id="PS50206">
    <property type="entry name" value="RHODANESE_3"/>
    <property type="match status" value="1"/>
</dbReference>
<sequence length="270" mass="29953">MPALNEITPQQLLRLIGTPDCPVIVDISIDPDFEADPYLIPGAFRHPHTETSALIKRLNGRNCVVVCQKGIKLSQGMAALLRSEGLKAEYLSGGNYGWRDTPAAPRLPASALPAPVGDSTLWVTRHRPKIDRIACPWLIRRFVDPAARFLFVSPAEVEGVAERYAAIPFDIEGVFWSHRGERCTFDTMLEEFALQTEALSRLATVVRGADTNRHDLTPQSAGLLALSVGLSRQYRDDTEQLEAGLALYDALYRWARDGYDEGHNWPTAKS</sequence>